<dbReference type="EMBL" id="BNJF01000003">
    <property type="protein sequence ID" value="GHO47789.1"/>
    <property type="molecule type" value="Genomic_DNA"/>
</dbReference>
<comment type="caution">
    <text evidence="3">The sequence shown here is derived from an EMBL/GenBank/DDBJ whole genome shotgun (WGS) entry which is preliminary data.</text>
</comment>
<dbReference type="PANTHER" id="PTHR22946">
    <property type="entry name" value="DIENELACTONE HYDROLASE DOMAIN-CONTAINING PROTEIN-RELATED"/>
    <property type="match status" value="1"/>
</dbReference>
<dbReference type="Proteomes" id="UP000612362">
    <property type="component" value="Unassembled WGS sequence"/>
</dbReference>
<dbReference type="RefSeq" id="WP_220197025.1">
    <property type="nucleotide sequence ID" value="NZ_BNJF01000003.1"/>
</dbReference>
<proteinExistence type="inferred from homology"/>
<keyword evidence="3" id="KW-0378">Hydrolase</keyword>
<dbReference type="Pfam" id="PF12697">
    <property type="entry name" value="Abhydrolase_6"/>
    <property type="match status" value="1"/>
</dbReference>
<dbReference type="AlphaFoldDB" id="A0A8J3I1V5"/>
<sequence>MSLVFEDHSFDFELLRALGYSVSGGADIGECLSTASRIREGDTQSWYTEWKRTAERVHAFADASLARGERISARESYLRASNYYRCAEFYLHITPDDARSLPTWEQSRSCFRQALALFESPYEEVEIPYEGTTLPGYFYRVDASETPRPTLILHGGYDSTGEELYCEHVYAALARGYHCLAFEGPGQGSVIRQQHVPFRPDWEAVITPVVDYVISRPEVDPSRLVLLGISLGGYLAPRAAAYEHRLAACVAIDGIYSFGEAIEKMMSLPPTGHSSQEQEAVANALAHAQSQQNTLLRWSIAQGMWTFAASSPFEVMQEARHYTMQGCAEQITCPLLVCDAQEDLFFQGQARKLYDAVTCPKTYLAFSSEEGAGAHCHFGALTRLNQELFAWLDQTLG</sequence>
<dbReference type="InterPro" id="IPR000073">
    <property type="entry name" value="AB_hydrolase_1"/>
</dbReference>
<evidence type="ECO:0000313" key="3">
    <source>
        <dbReference type="EMBL" id="GHO47789.1"/>
    </source>
</evidence>
<feature type="domain" description="AB hydrolase-1" evidence="2">
    <location>
        <begin position="151"/>
        <end position="344"/>
    </location>
</feature>
<organism evidence="3 4">
    <name type="scientific">Ktedonospora formicarum</name>
    <dbReference type="NCBI Taxonomy" id="2778364"/>
    <lineage>
        <taxon>Bacteria</taxon>
        <taxon>Bacillati</taxon>
        <taxon>Chloroflexota</taxon>
        <taxon>Ktedonobacteria</taxon>
        <taxon>Ktedonobacterales</taxon>
        <taxon>Ktedonobacteraceae</taxon>
        <taxon>Ktedonospora</taxon>
    </lineage>
</organism>
<accession>A0A8J3I1V5</accession>
<comment type="similarity">
    <text evidence="1">Belongs to the AB hydrolase superfamily. FUS2 hydrolase family.</text>
</comment>
<protein>
    <submittedName>
        <fullName evidence="3">Alpha/beta hydrolase</fullName>
    </submittedName>
</protein>
<dbReference type="Gene3D" id="1.20.1440.110">
    <property type="entry name" value="acylaminoacyl peptidase"/>
    <property type="match status" value="1"/>
</dbReference>
<gene>
    <name evidence="3" type="ORF">KSX_59520</name>
</gene>
<dbReference type="GO" id="GO:0016787">
    <property type="term" value="F:hydrolase activity"/>
    <property type="evidence" value="ECO:0007669"/>
    <property type="project" value="UniProtKB-KW"/>
</dbReference>
<evidence type="ECO:0000313" key="4">
    <source>
        <dbReference type="Proteomes" id="UP000612362"/>
    </source>
</evidence>
<dbReference type="PANTHER" id="PTHR22946:SF12">
    <property type="entry name" value="CONIDIAL PIGMENT BIOSYNTHESIS PROTEIN AYG1 (AFU_ORTHOLOGUE AFUA_2G17550)"/>
    <property type="match status" value="1"/>
</dbReference>
<evidence type="ECO:0000256" key="1">
    <source>
        <dbReference type="ARBA" id="ARBA00038115"/>
    </source>
</evidence>
<dbReference type="SUPFAM" id="SSF53474">
    <property type="entry name" value="alpha/beta-Hydrolases"/>
    <property type="match status" value="1"/>
</dbReference>
<name>A0A8J3I1V5_9CHLR</name>
<keyword evidence="4" id="KW-1185">Reference proteome</keyword>
<dbReference type="Gene3D" id="3.40.50.1820">
    <property type="entry name" value="alpha/beta hydrolase"/>
    <property type="match status" value="1"/>
</dbReference>
<evidence type="ECO:0000259" key="2">
    <source>
        <dbReference type="Pfam" id="PF12697"/>
    </source>
</evidence>
<dbReference type="InterPro" id="IPR050261">
    <property type="entry name" value="FrsA_esterase"/>
</dbReference>
<reference evidence="3" key="1">
    <citation type="submission" date="2020-10" db="EMBL/GenBank/DDBJ databases">
        <title>Taxonomic study of unclassified bacteria belonging to the class Ktedonobacteria.</title>
        <authorList>
            <person name="Yabe S."/>
            <person name="Wang C.M."/>
            <person name="Zheng Y."/>
            <person name="Sakai Y."/>
            <person name="Cavaletti L."/>
            <person name="Monciardini P."/>
            <person name="Donadio S."/>
        </authorList>
    </citation>
    <scope>NUCLEOTIDE SEQUENCE</scope>
    <source>
        <strain evidence="3">SOSP1-1</strain>
    </source>
</reference>
<dbReference type="InterPro" id="IPR029058">
    <property type="entry name" value="AB_hydrolase_fold"/>
</dbReference>